<sequence>MAMALGLLFLEVTGENETMSDAEREALEMAGSKSGSRLVHVCPQGSADTVAMDDGIVNTFNTNYCENLLAAMTSSPLTRPSPPTTPPPRSLRRMH</sequence>
<reference evidence="2" key="2">
    <citation type="submission" date="2013-04" db="UniProtKB">
        <authorList>
            <consortium name="EnsemblPlants"/>
        </authorList>
    </citation>
    <scope>IDENTIFICATION</scope>
</reference>
<dbReference type="HOGENOM" id="CLU_2376237_0_0_1"/>
<evidence type="ECO:0000313" key="3">
    <source>
        <dbReference type="Proteomes" id="UP000006038"/>
    </source>
</evidence>
<evidence type="ECO:0000256" key="1">
    <source>
        <dbReference type="SAM" id="MobiDB-lite"/>
    </source>
</evidence>
<dbReference type="EnsemblPlants" id="OB09G16820.1">
    <property type="protein sequence ID" value="OB09G16820.1"/>
    <property type="gene ID" value="OB09G16820"/>
</dbReference>
<proteinExistence type="predicted"/>
<evidence type="ECO:0000313" key="2">
    <source>
        <dbReference type="EnsemblPlants" id="OB09G16820.1"/>
    </source>
</evidence>
<reference evidence="2" key="1">
    <citation type="journal article" date="2013" name="Nat. Commun.">
        <title>Whole-genome sequencing of Oryza brachyantha reveals mechanisms underlying Oryza genome evolution.</title>
        <authorList>
            <person name="Chen J."/>
            <person name="Huang Q."/>
            <person name="Gao D."/>
            <person name="Wang J."/>
            <person name="Lang Y."/>
            <person name="Liu T."/>
            <person name="Li B."/>
            <person name="Bai Z."/>
            <person name="Luis Goicoechea J."/>
            <person name="Liang C."/>
            <person name="Chen C."/>
            <person name="Zhang W."/>
            <person name="Sun S."/>
            <person name="Liao Y."/>
            <person name="Zhang X."/>
            <person name="Yang L."/>
            <person name="Song C."/>
            <person name="Wang M."/>
            <person name="Shi J."/>
            <person name="Liu G."/>
            <person name="Liu J."/>
            <person name="Zhou H."/>
            <person name="Zhou W."/>
            <person name="Yu Q."/>
            <person name="An N."/>
            <person name="Chen Y."/>
            <person name="Cai Q."/>
            <person name="Wang B."/>
            <person name="Liu B."/>
            <person name="Min J."/>
            <person name="Huang Y."/>
            <person name="Wu H."/>
            <person name="Li Z."/>
            <person name="Zhang Y."/>
            <person name="Yin Y."/>
            <person name="Song W."/>
            <person name="Jiang J."/>
            <person name="Jackson S.A."/>
            <person name="Wing R.A."/>
            <person name="Wang J."/>
            <person name="Chen M."/>
        </authorList>
    </citation>
    <scope>NUCLEOTIDE SEQUENCE [LARGE SCALE GENOMIC DNA]</scope>
    <source>
        <strain evidence="2">cv. IRGC 101232</strain>
    </source>
</reference>
<dbReference type="Proteomes" id="UP000006038">
    <property type="component" value="Chromosome 9"/>
</dbReference>
<name>J3MXF3_ORYBR</name>
<dbReference type="Gramene" id="OB09G16820.1">
    <property type="protein sequence ID" value="OB09G16820.1"/>
    <property type="gene ID" value="OB09G16820"/>
</dbReference>
<keyword evidence="3" id="KW-1185">Reference proteome</keyword>
<accession>J3MXF3</accession>
<organism evidence="2">
    <name type="scientific">Oryza brachyantha</name>
    <name type="common">malo sina</name>
    <dbReference type="NCBI Taxonomy" id="4533"/>
    <lineage>
        <taxon>Eukaryota</taxon>
        <taxon>Viridiplantae</taxon>
        <taxon>Streptophyta</taxon>
        <taxon>Embryophyta</taxon>
        <taxon>Tracheophyta</taxon>
        <taxon>Spermatophyta</taxon>
        <taxon>Magnoliopsida</taxon>
        <taxon>Liliopsida</taxon>
        <taxon>Poales</taxon>
        <taxon>Poaceae</taxon>
        <taxon>BOP clade</taxon>
        <taxon>Oryzoideae</taxon>
        <taxon>Oryzeae</taxon>
        <taxon>Oryzinae</taxon>
        <taxon>Oryza</taxon>
    </lineage>
</organism>
<feature type="region of interest" description="Disordered" evidence="1">
    <location>
        <begin position="73"/>
        <end position="95"/>
    </location>
</feature>
<protein>
    <submittedName>
        <fullName evidence="2">Uncharacterized protein</fullName>
    </submittedName>
</protein>
<dbReference type="AlphaFoldDB" id="J3MXF3"/>
<feature type="compositionally biased region" description="Pro residues" evidence="1">
    <location>
        <begin position="79"/>
        <end position="89"/>
    </location>
</feature>